<name>A0AAN9IM38_CROPI</name>
<gene>
    <name evidence="2" type="ORF">RIF29_11393</name>
</gene>
<evidence type="ECO:0000313" key="3">
    <source>
        <dbReference type="Proteomes" id="UP001372338"/>
    </source>
</evidence>
<feature type="transmembrane region" description="Helical" evidence="1">
    <location>
        <begin position="87"/>
        <end position="107"/>
    </location>
</feature>
<dbReference type="EMBL" id="JAYWIO010000002">
    <property type="protein sequence ID" value="KAK7282533.1"/>
    <property type="molecule type" value="Genomic_DNA"/>
</dbReference>
<dbReference type="AlphaFoldDB" id="A0AAN9IM38"/>
<keyword evidence="1" id="KW-1133">Transmembrane helix</keyword>
<comment type="caution">
    <text evidence="2">The sequence shown here is derived from an EMBL/GenBank/DDBJ whole genome shotgun (WGS) entry which is preliminary data.</text>
</comment>
<reference evidence="2 3" key="1">
    <citation type="submission" date="2024-01" db="EMBL/GenBank/DDBJ databases">
        <title>The genomes of 5 underutilized Papilionoideae crops provide insights into root nodulation and disease resistanc.</title>
        <authorList>
            <person name="Yuan L."/>
        </authorList>
    </citation>
    <scope>NUCLEOTIDE SEQUENCE [LARGE SCALE GENOMIC DNA]</scope>
    <source>
        <strain evidence="2">ZHUSHIDOU_FW_LH</strain>
        <tissue evidence="2">Leaf</tissue>
    </source>
</reference>
<keyword evidence="1" id="KW-0472">Membrane</keyword>
<dbReference type="Proteomes" id="UP001372338">
    <property type="component" value="Unassembled WGS sequence"/>
</dbReference>
<keyword evidence="1" id="KW-0812">Transmembrane</keyword>
<sequence length="149" mass="16517">MNLVYYHLQQPFLPPPASTLPTPPPLEPQSPSFHQIHHHKRSLHELEPPFPALHRRQIHRPTPGFMVIASPPTTSDFIGFPFPSTTLTILLLPIRLIVYVVASFVIVDGEGECEKMVMILPSPTNQSSTLSLSLSLSLSLNTAKVLLSL</sequence>
<evidence type="ECO:0000256" key="1">
    <source>
        <dbReference type="SAM" id="Phobius"/>
    </source>
</evidence>
<protein>
    <submittedName>
        <fullName evidence="2">Uncharacterized protein</fullName>
    </submittedName>
</protein>
<keyword evidence="3" id="KW-1185">Reference proteome</keyword>
<organism evidence="2 3">
    <name type="scientific">Crotalaria pallida</name>
    <name type="common">Smooth rattlebox</name>
    <name type="synonym">Crotalaria striata</name>
    <dbReference type="NCBI Taxonomy" id="3830"/>
    <lineage>
        <taxon>Eukaryota</taxon>
        <taxon>Viridiplantae</taxon>
        <taxon>Streptophyta</taxon>
        <taxon>Embryophyta</taxon>
        <taxon>Tracheophyta</taxon>
        <taxon>Spermatophyta</taxon>
        <taxon>Magnoliopsida</taxon>
        <taxon>eudicotyledons</taxon>
        <taxon>Gunneridae</taxon>
        <taxon>Pentapetalae</taxon>
        <taxon>rosids</taxon>
        <taxon>fabids</taxon>
        <taxon>Fabales</taxon>
        <taxon>Fabaceae</taxon>
        <taxon>Papilionoideae</taxon>
        <taxon>50 kb inversion clade</taxon>
        <taxon>genistoids sensu lato</taxon>
        <taxon>core genistoids</taxon>
        <taxon>Crotalarieae</taxon>
        <taxon>Crotalaria</taxon>
    </lineage>
</organism>
<accession>A0AAN9IM38</accession>
<proteinExistence type="predicted"/>
<evidence type="ECO:0000313" key="2">
    <source>
        <dbReference type="EMBL" id="KAK7282533.1"/>
    </source>
</evidence>